<proteinExistence type="predicted"/>
<dbReference type="Pfam" id="PF08742">
    <property type="entry name" value="C8"/>
    <property type="match status" value="6"/>
</dbReference>
<dbReference type="SMART" id="SM00274">
    <property type="entry name" value="FOLN"/>
    <property type="match status" value="2"/>
</dbReference>
<gene>
    <name evidence="9" type="ORF">FSCOSCO3_A007226</name>
</gene>
<dbReference type="SMART" id="SM00214">
    <property type="entry name" value="VWC"/>
    <property type="match status" value="6"/>
</dbReference>
<dbReference type="FunFam" id="2.10.25.10:FF:000055">
    <property type="entry name" value="alpha-tectorin isoform X1"/>
    <property type="match status" value="6"/>
</dbReference>
<evidence type="ECO:0000256" key="1">
    <source>
        <dbReference type="ARBA" id="ARBA00004236"/>
    </source>
</evidence>
<evidence type="ECO:0000313" key="9">
    <source>
        <dbReference type="EMBL" id="CAK6960469.1"/>
    </source>
</evidence>
<dbReference type="SMART" id="SM00832">
    <property type="entry name" value="C8"/>
    <property type="match status" value="6"/>
</dbReference>
<dbReference type="InterPro" id="IPR002919">
    <property type="entry name" value="TIL_dom"/>
</dbReference>
<evidence type="ECO:0000256" key="5">
    <source>
        <dbReference type="ARBA" id="ARBA00023136"/>
    </source>
</evidence>
<dbReference type="Pfam" id="PF17517">
    <property type="entry name" value="IgGFc_binding"/>
    <property type="match status" value="1"/>
</dbReference>
<evidence type="ECO:0000256" key="4">
    <source>
        <dbReference type="ARBA" id="ARBA00022737"/>
    </source>
</evidence>
<dbReference type="InterPro" id="IPR001846">
    <property type="entry name" value="VWF_type-D"/>
</dbReference>
<evidence type="ECO:0000256" key="3">
    <source>
        <dbReference type="ARBA" id="ARBA00022729"/>
    </source>
</evidence>
<dbReference type="Pfam" id="PF01826">
    <property type="entry name" value="TIL"/>
    <property type="match status" value="6"/>
</dbReference>
<dbReference type="PANTHER" id="PTHR46160">
    <property type="entry name" value="ALPHA-TECTORIN-RELATED"/>
    <property type="match status" value="1"/>
</dbReference>
<dbReference type="InterPro" id="IPR035234">
    <property type="entry name" value="IgGFc-bd_N"/>
</dbReference>
<feature type="domain" description="VWFD" evidence="8">
    <location>
        <begin position="1345"/>
        <end position="1529"/>
    </location>
</feature>
<accession>A0AAV1NQJ9</accession>
<name>A0AAV1NQJ9_SCOSC</name>
<feature type="domain" description="VWFD" evidence="8">
    <location>
        <begin position="957"/>
        <end position="1136"/>
    </location>
</feature>
<feature type="domain" description="VWFD" evidence="8">
    <location>
        <begin position="1764"/>
        <end position="1946"/>
    </location>
</feature>
<evidence type="ECO:0000256" key="2">
    <source>
        <dbReference type="ARBA" id="ARBA00022475"/>
    </source>
</evidence>
<dbReference type="SUPFAM" id="SSF57567">
    <property type="entry name" value="Serine protease inhibitors"/>
    <property type="match status" value="6"/>
</dbReference>
<dbReference type="Gene3D" id="2.10.25.10">
    <property type="entry name" value="Laminin"/>
    <property type="match status" value="6"/>
</dbReference>
<dbReference type="CDD" id="cd19941">
    <property type="entry name" value="TIL"/>
    <property type="match status" value="6"/>
</dbReference>
<dbReference type="InterPro" id="IPR001007">
    <property type="entry name" value="VWF_dom"/>
</dbReference>
<keyword evidence="4" id="KW-0677">Repeat</keyword>
<keyword evidence="7" id="KW-0325">Glycoprotein</keyword>
<dbReference type="InterPro" id="IPR014853">
    <property type="entry name" value="VWF/SSPO/ZAN-like_Cys-rich_dom"/>
</dbReference>
<keyword evidence="10" id="KW-1185">Reference proteome</keyword>
<feature type="domain" description="VWFD" evidence="8">
    <location>
        <begin position="2545"/>
        <end position="2726"/>
    </location>
</feature>
<organism evidence="9 10">
    <name type="scientific">Scomber scombrus</name>
    <name type="common">Atlantic mackerel</name>
    <name type="synonym">Scomber vernalis</name>
    <dbReference type="NCBI Taxonomy" id="13677"/>
    <lineage>
        <taxon>Eukaryota</taxon>
        <taxon>Metazoa</taxon>
        <taxon>Chordata</taxon>
        <taxon>Craniata</taxon>
        <taxon>Vertebrata</taxon>
        <taxon>Euteleostomi</taxon>
        <taxon>Actinopterygii</taxon>
        <taxon>Neopterygii</taxon>
        <taxon>Teleostei</taxon>
        <taxon>Neoteleostei</taxon>
        <taxon>Acanthomorphata</taxon>
        <taxon>Pelagiaria</taxon>
        <taxon>Scombriformes</taxon>
        <taxon>Scombridae</taxon>
        <taxon>Scomber</taxon>
    </lineage>
</organism>
<dbReference type="GO" id="GO:0005886">
    <property type="term" value="C:plasma membrane"/>
    <property type="evidence" value="ECO:0007669"/>
    <property type="project" value="UniProtKB-SubCell"/>
</dbReference>
<dbReference type="SMART" id="SM00216">
    <property type="entry name" value="VWD"/>
    <property type="match status" value="7"/>
</dbReference>
<evidence type="ECO:0000259" key="8">
    <source>
        <dbReference type="PROSITE" id="PS51233"/>
    </source>
</evidence>
<evidence type="ECO:0000313" key="10">
    <source>
        <dbReference type="Proteomes" id="UP001314229"/>
    </source>
</evidence>
<feature type="domain" description="VWFD" evidence="8">
    <location>
        <begin position="2157"/>
        <end position="2335"/>
    </location>
</feature>
<evidence type="ECO:0000256" key="6">
    <source>
        <dbReference type="ARBA" id="ARBA00023157"/>
    </source>
</evidence>
<evidence type="ECO:0000256" key="7">
    <source>
        <dbReference type="ARBA" id="ARBA00023180"/>
    </source>
</evidence>
<dbReference type="SMART" id="SM00215">
    <property type="entry name" value="VWC_out"/>
    <property type="match status" value="6"/>
</dbReference>
<dbReference type="PROSITE" id="PS51233">
    <property type="entry name" value="VWFD"/>
    <property type="match status" value="7"/>
</dbReference>
<keyword evidence="6" id="KW-1015">Disulfide bond</keyword>
<protein>
    <submittedName>
        <fullName evidence="9">IgGFc-binding protein</fullName>
    </submittedName>
</protein>
<dbReference type="PANTHER" id="PTHR46160:SF9">
    <property type="entry name" value="PROTEIN PRY2-RELATED"/>
    <property type="match status" value="1"/>
</dbReference>
<comment type="caution">
    <text evidence="9">The sequence shown here is derived from an EMBL/GenBank/DDBJ whole genome shotgun (WGS) entry which is preliminary data.</text>
</comment>
<sequence>MQGSRNECWPVEDHHRVCHNSQCANVCSYLCPSITQAVQCPETVRKVATVILNNFIMYMSVYQQSRVPAYRMGGVGPVSFYESCITELLHNGDYAINSYNMVCEETSDDYHSAITVGQSSAGWAGREFALSFMQNYAAHYDTPRFQLYISAIQANAKVTVRVPPLNFKKETTVKVGETVTISLPTTVEMYGSKKSPNTVCIDASADVTVTSFNYKLYTADTSVVYPITEWGKEYYIFTPSGSPYGSFKEFAVTNGKEKNIIEVSLRGPIKFQGRVYDKKSPLVIELQPYESVQLQSHYELSGTRVDSQHPVAVFTGHTCTWHFSKCNHVYEQLLPVSKWGTNFIVPPLSYQSKFDSVYLQASQPTQVTVQYGNRKDILKLIRGQITEIKSRNPNTMSIQANHGIQVLMLFNGVKMWRAIYDPFLMTILPTDRFCSSYSMEALGGFTNQALIVAKTSVTAELRIDGAKLPRGVQWKTVTGTDFSWAMMSYKQTSGNTRKTVSSSGSGFALYSIGISYMNGYGAPGQCLQPEGGSCSSITCRANEVCEMKGNHPTCVPKPVKPETGICWAMGDPHYHTFDGRKYNFMGTCTYVIAKNCAKDDQLPAFEVLAQNENRGSLRVSYVALVTVKVYDITITVVRSETGRVRIDNSLWGLPIASKNNKLIIYQSGRSVVIKADFGLTVKYDWEHYLVVTLSSSYAQKTCGLCGNFNGNPNDDFTTPSGSQAAGVVAFGKSWKVPGLVKDALCRDDCVGGCERCEHSLMKMWEGDLFCGLISLVINGPFSKCHATIDPQAYVQNCKYDVCMGGGLRHFLCRALEAYAQACQDAGIQIQVWRGMAKCPAKCPANSHYELCGSACPATCADPNAPSKCKCPCVETCTCNQGFVWSGSQCVSAAQCGCTYEGRYIPAGESFWADHSCKRSCKCTAGSGHVQCQDKGCGKGQQCKVVEGIRKCQAISYSTCQATGDPHYVTFDKKRFDFMGTCVYQLAALCSKNPELVPFEVLVQNDHRGSKVVSYTKLVEVKVFSHSIVITKTHKGLIMLNNELVNLPVTLDGGKVSVYKSGWYAVITTDFGLKVSFDWRSSVFVTLPSNYMGAVCGLCGNYNGKHQDDLIPKNGGKPVAPADFGSSWRVAEIPGCVGGCKGVCPDCDITQKVKYQKGDFCGLISDPKGPFRDCHAKVNPAGYFDDCVYDVCLYKGRRDVLCQAITSYTTACQAAGAMVHSWRTSQFCAVKCQVHSHYEVCAIACPATCQSLAPPKGCEGLCKEGCSCDEGYILSGDHCVPFAKCGCLYKDRYYQIGQVFYPSGQCQEECKCTQDGVVDCKKFKCGANEKCKVENGVQKCHPVGKGVCRASGDPHYKSFDGKLFDFQGTCTYTLSKSCGLEGTHLVAFSVNVENVKWNRIMNNKIVSVTKLVAVEVYGLTLIMRNNMFGVLVNGVYNNIPLNLNDGAVEVSREGTHYVIKTNFGLCVTYDLVYHVTVTVPGNYRGKVCGLCGNFNSNPKDDFQLPNHKLTNNVNVFGKSWKVTIPNVVCENGCQGNNCPNCSPAQKAVFSKSTYCGIVKEPKGPFADCRSKLDPEPYFKDCIFDVCASNGDDKVLCDSIAAYTFNCHMAGASVKNWRTPSFCPMKCSANSHYEACADVCSSSCEGLTEIVQCSTTCMEGCECDDGYLFNGQTCVKDTQCGCYDNGKTYKAGEVVYDEGCNTKCTCNAATGLVCEKHSCPKNTKCMVKKGIRACYNTDPCKDAKCRVKEKCRVEKGDAVCIPEYTGTCWGWGDPHYHTFDGYNYDFQGTCKYIISKTCGNLDGLVPFSITERNDNRGNTAVSYVREADVSVYGFTITVHRSQVGRVTVNGELLNLPVQLDDGKVSVYQSGSSAVVKTDFGLIVSYDWNTELIIKLPSSYYGSVCGLCGNFNGNKGDELRNPEGKTVSSVIEWGKSWQTPDQDKDHPCWDTCVKNCPTCNNNDRKLYQTQALCGALTANANSVFKGCYGKLSPEAFMNSCVYDMCLNKGDKKMLCQALASYNKQCRDKGVIIKDWRQKFGCPMNCPRHSHYEDCASPCQPSCPFPDRKQACIGACVETCVCDKGYVLSAGVCVPSKTCGCSHQGRYYKPGQHFWADEACSRLCECDTTLGMVICRQASCSAKERCTVVDGERACRPISYAKCTASGDPHYRTFDGRKFDFQGTCVYQLVGLCSEQAGLVPFKVTVHNDHRGSKAVSYTKTVKFSIYGITIMISKEYPRRVLLDGQLASLPLNYNNELMVSISGRTAVVETLAGITVTFDWHSRVSVTLPSNYQGAVCGLCGNYNGKAQDDLTMRNSQTAPNGAKLGESWQVAIVPGCSSVCQGAWCQACSNSQKKVYEAQKYCGIIADKAGPFRDCHSHVDPAPYLEDCVYDACNYHGHHKSVCDAVGVYISACQSQGITIHSWRTNTFCPMECPDNSHYTLCATGCPATCAGLIPLTTCHRPCAEACECDEGYLLSGDTCVPVRDCGCSYDGQYYRKGDVFYPETKCLDQCVCGENGAVSCKKTKCRPGETCKLLNGVKGCHPEGQAKCVASGDPHYISFDGRRFDFQGTCIYVLAKVCDDNKGQLTPFTVTQGNEKYGNGKVAVTKSVALTIYGYTIHIQQRVPWKVLVNDELLNLPLSLHNDHLRVTQEGHNIIVRTDFGLTVLYDTVYYVEVIVPSTYQGKMCGLCGNYNKKTGDDFILPSGKRTQNIDDFGKAWVVDLPGHVCGGCGGQCPVCDKAKATLYGKPDSCGILSLPNGPFKACHSIIDPAAYVSNCVFDVCATDGNKDTLCNSVQAYALACQSAGVLIQPWRSKSFCPASCPQHSHFEMCADTCVGTCAGFISPYSCSKSCFEGCQCDDGFVFDGIQCVRLESCGCVHKGRYLTVDETVVDKDCTSKCVCQASGLVKCEKLSCVSGEVCSIREGVRACHLKQGSCKINKAAHLTSFDGMSGAITALGAFEAASLCDETSKLWFRVVVDVRRCSQFPSVDTVYVFFKDTTVTVNSQQVTWINGRKVSIPSKVTSEVSVQKSGETVIIERASAVRVTYSITKEVSVIIHHSLAGKICGACGNFNDNSKDDWKTADGKITTEVSVVVGSWSAGDFSKCGL</sequence>
<dbReference type="InterPro" id="IPR003645">
    <property type="entry name" value="Fol_N"/>
</dbReference>
<dbReference type="InterPro" id="IPR052749">
    <property type="entry name" value="Alpha-tectorin"/>
</dbReference>
<reference evidence="9 10" key="1">
    <citation type="submission" date="2024-01" db="EMBL/GenBank/DDBJ databases">
        <authorList>
            <person name="Alioto T."/>
            <person name="Alioto T."/>
            <person name="Gomez Garrido J."/>
        </authorList>
    </citation>
    <scope>NUCLEOTIDE SEQUENCE [LARGE SCALE GENOMIC DNA]</scope>
</reference>
<comment type="subcellular location">
    <subcellularLocation>
        <location evidence="1">Cell membrane</location>
    </subcellularLocation>
</comment>
<feature type="domain" description="VWFD" evidence="8">
    <location>
        <begin position="2932"/>
        <end position="3105"/>
    </location>
</feature>
<dbReference type="Pfam" id="PF00094">
    <property type="entry name" value="VWD"/>
    <property type="match status" value="7"/>
</dbReference>
<feature type="domain" description="VWFD" evidence="8">
    <location>
        <begin position="564"/>
        <end position="746"/>
    </location>
</feature>
<dbReference type="Proteomes" id="UP001314229">
    <property type="component" value="Unassembled WGS sequence"/>
</dbReference>
<keyword evidence="2" id="KW-1003">Cell membrane</keyword>
<dbReference type="InterPro" id="IPR025615">
    <property type="entry name" value="TILa_dom"/>
</dbReference>
<dbReference type="InterPro" id="IPR036084">
    <property type="entry name" value="Ser_inhib-like_sf"/>
</dbReference>
<keyword evidence="3" id="KW-0732">Signal</keyword>
<keyword evidence="5" id="KW-0472">Membrane</keyword>
<dbReference type="EMBL" id="CAWUFR010000045">
    <property type="protein sequence ID" value="CAK6960469.1"/>
    <property type="molecule type" value="Genomic_DNA"/>
</dbReference>
<dbReference type="Pfam" id="PF12714">
    <property type="entry name" value="TILa"/>
    <property type="match status" value="5"/>
</dbReference>